<dbReference type="CDD" id="cd06257">
    <property type="entry name" value="DnaJ"/>
    <property type="match status" value="1"/>
</dbReference>
<dbReference type="SUPFAM" id="SSF46565">
    <property type="entry name" value="Chaperone J-domain"/>
    <property type="match status" value="1"/>
</dbReference>
<dbReference type="InterPro" id="IPR007791">
    <property type="entry name" value="DjlA_N"/>
</dbReference>
<protein>
    <recommendedName>
        <fullName evidence="6">J domain-containing protein</fullName>
    </recommendedName>
</protein>
<dbReference type="HAMAP" id="MF_01153">
    <property type="entry name" value="DjlA"/>
    <property type="match status" value="1"/>
</dbReference>
<dbReference type="SUPFAM" id="SSF158682">
    <property type="entry name" value="TerB-like"/>
    <property type="match status" value="1"/>
</dbReference>
<dbReference type="InterPro" id="IPR023749">
    <property type="entry name" value="DjlA"/>
</dbReference>
<keyword evidence="3" id="KW-0812">Transmembrane</keyword>
<keyword evidence="4" id="KW-1133">Transmembrane helix</keyword>
<organism evidence="7">
    <name type="scientific">marine metagenome</name>
    <dbReference type="NCBI Taxonomy" id="408172"/>
    <lineage>
        <taxon>unclassified sequences</taxon>
        <taxon>metagenomes</taxon>
        <taxon>ecological metagenomes</taxon>
    </lineage>
</organism>
<dbReference type="NCBIfam" id="NF006948">
    <property type="entry name" value="PRK09430.1"/>
    <property type="match status" value="1"/>
</dbReference>
<dbReference type="CDD" id="cd07316">
    <property type="entry name" value="terB_like_DjlA"/>
    <property type="match status" value="1"/>
</dbReference>
<dbReference type="AlphaFoldDB" id="A0A381XYB1"/>
<dbReference type="SMART" id="SM00271">
    <property type="entry name" value="DnaJ"/>
    <property type="match status" value="1"/>
</dbReference>
<keyword evidence="2" id="KW-0997">Cell inner membrane</keyword>
<dbReference type="Pfam" id="PF05099">
    <property type="entry name" value="TerB"/>
    <property type="match status" value="1"/>
</dbReference>
<dbReference type="PANTHER" id="PTHR24074">
    <property type="entry name" value="CO-CHAPERONE PROTEIN DJLA"/>
    <property type="match status" value="1"/>
</dbReference>
<dbReference type="InterPro" id="IPR029024">
    <property type="entry name" value="TerB-like"/>
</dbReference>
<proteinExistence type="inferred from homology"/>
<evidence type="ECO:0000256" key="5">
    <source>
        <dbReference type="ARBA" id="ARBA00023136"/>
    </source>
</evidence>
<evidence type="ECO:0000256" key="3">
    <source>
        <dbReference type="ARBA" id="ARBA00022692"/>
    </source>
</evidence>
<name>A0A381XYB1_9ZZZZ</name>
<sequence length="261" mass="28804">MAWWGKLIGGTLGFMLGGPLGALLGASFGHQFDSGLRGSGGMRALPGGQERVQLAFFTATFSVMGHIAKADGQVSRHEIQMAKNLMKQMRLNTQQREAAIDLFEQGKEADFPLDDVLHQFRSECQRRTTLLRMFLEIQIQGAMADGRLDAAENRILLHSAEVLGFSSQEVEHLIGLISGTASGPGQRPGRTIEQSYAILGVSEKTPDSEIKKSYRRLMNQHHPDKLVAKGMPEEMIKLATEKTQEIRSAWEHVRDHRAAGA</sequence>
<dbReference type="PROSITE" id="PS50076">
    <property type="entry name" value="DNAJ_2"/>
    <property type="match status" value="1"/>
</dbReference>
<reference evidence="7" key="1">
    <citation type="submission" date="2018-05" db="EMBL/GenBank/DDBJ databases">
        <authorList>
            <person name="Lanie J.A."/>
            <person name="Ng W.-L."/>
            <person name="Kazmierczak K.M."/>
            <person name="Andrzejewski T.M."/>
            <person name="Davidsen T.M."/>
            <person name="Wayne K.J."/>
            <person name="Tettelin H."/>
            <person name="Glass J.I."/>
            <person name="Rusch D."/>
            <person name="Podicherti R."/>
            <person name="Tsui H.-C.T."/>
            <person name="Winkler M.E."/>
        </authorList>
    </citation>
    <scope>NUCLEOTIDE SEQUENCE</scope>
</reference>
<keyword evidence="1" id="KW-1003">Cell membrane</keyword>
<evidence type="ECO:0000259" key="6">
    <source>
        <dbReference type="PROSITE" id="PS50076"/>
    </source>
</evidence>
<dbReference type="InterPro" id="IPR050817">
    <property type="entry name" value="DjlA_DnaK_co-chaperone"/>
</dbReference>
<dbReference type="EMBL" id="UINC01016729">
    <property type="protein sequence ID" value="SVA69442.1"/>
    <property type="molecule type" value="Genomic_DNA"/>
</dbReference>
<dbReference type="Gene3D" id="1.10.3680.10">
    <property type="entry name" value="TerB-like"/>
    <property type="match status" value="1"/>
</dbReference>
<dbReference type="PRINTS" id="PR00625">
    <property type="entry name" value="JDOMAIN"/>
</dbReference>
<evidence type="ECO:0000313" key="7">
    <source>
        <dbReference type="EMBL" id="SVA69442.1"/>
    </source>
</evidence>
<accession>A0A381XYB1</accession>
<gene>
    <name evidence="7" type="ORF">METZ01_LOCUS122296</name>
</gene>
<evidence type="ECO:0000256" key="1">
    <source>
        <dbReference type="ARBA" id="ARBA00022475"/>
    </source>
</evidence>
<evidence type="ECO:0000256" key="4">
    <source>
        <dbReference type="ARBA" id="ARBA00022989"/>
    </source>
</evidence>
<dbReference type="GO" id="GO:0051087">
    <property type="term" value="F:protein-folding chaperone binding"/>
    <property type="evidence" value="ECO:0007669"/>
    <property type="project" value="InterPro"/>
</dbReference>
<dbReference type="InterPro" id="IPR001623">
    <property type="entry name" value="DnaJ_domain"/>
</dbReference>
<feature type="domain" description="J" evidence="6">
    <location>
        <begin position="194"/>
        <end position="258"/>
    </location>
</feature>
<keyword evidence="5" id="KW-0472">Membrane</keyword>
<dbReference type="InterPro" id="IPR036869">
    <property type="entry name" value="J_dom_sf"/>
</dbReference>
<evidence type="ECO:0000256" key="2">
    <source>
        <dbReference type="ARBA" id="ARBA00022519"/>
    </source>
</evidence>
<dbReference type="Gene3D" id="1.10.287.110">
    <property type="entry name" value="DnaJ domain"/>
    <property type="match status" value="1"/>
</dbReference>
<dbReference type="Pfam" id="PF00226">
    <property type="entry name" value="DnaJ"/>
    <property type="match status" value="1"/>
</dbReference>